<protein>
    <recommendedName>
        <fullName evidence="3">Proteasome assembly chaperone 3</fullName>
    </recommendedName>
</protein>
<dbReference type="InterPro" id="IPR032157">
    <property type="entry name" value="PAC4"/>
</dbReference>
<sequence>MANPGGSSTELISTRPIELSFTLPKAPGTRVYLQITTRTTSVIVFLTTVGDHESHSLSSLGSFVYALPDRLNPGQSISTPLCINEPTLEFTTRLAKILSRKLHKPVYVGGSASFGYAGGGTVEEEVEGFKRIVEVVMSQINKGD</sequence>
<evidence type="ECO:0008006" key="3">
    <source>
        <dbReference type="Google" id="ProtNLM"/>
    </source>
</evidence>
<dbReference type="EMBL" id="MCBS01025060">
    <property type="protein sequence ID" value="RKF71648.1"/>
    <property type="molecule type" value="Genomic_DNA"/>
</dbReference>
<dbReference type="Gene3D" id="3.30.230.100">
    <property type="match status" value="1"/>
</dbReference>
<gene>
    <name evidence="1" type="ORF">GcM1_250077</name>
</gene>
<accession>A0A420IAU1</accession>
<reference evidence="1 2" key="1">
    <citation type="journal article" date="2018" name="BMC Genomics">
        <title>Comparative genome analyses reveal sequence features reflecting distinct modes of host-adaptation between dicot and monocot powdery mildew.</title>
        <authorList>
            <person name="Wu Y."/>
            <person name="Ma X."/>
            <person name="Pan Z."/>
            <person name="Kale S.D."/>
            <person name="Song Y."/>
            <person name="King H."/>
            <person name="Zhang Q."/>
            <person name="Presley C."/>
            <person name="Deng X."/>
            <person name="Wei C.I."/>
            <person name="Xiao S."/>
        </authorList>
    </citation>
    <scope>NUCLEOTIDE SEQUENCE [LARGE SCALE GENOMIC DNA]</scope>
    <source>
        <strain evidence="1">UMSG1</strain>
    </source>
</reference>
<evidence type="ECO:0000313" key="2">
    <source>
        <dbReference type="Proteomes" id="UP000285326"/>
    </source>
</evidence>
<proteinExistence type="predicted"/>
<comment type="caution">
    <text evidence="1">The sequence shown here is derived from an EMBL/GenBank/DDBJ whole genome shotgun (WGS) entry which is preliminary data.</text>
</comment>
<dbReference type="GO" id="GO:0043248">
    <property type="term" value="P:proteasome assembly"/>
    <property type="evidence" value="ECO:0007669"/>
    <property type="project" value="InterPro"/>
</dbReference>
<organism evidence="1 2">
    <name type="scientific">Golovinomyces cichoracearum</name>
    <dbReference type="NCBI Taxonomy" id="62708"/>
    <lineage>
        <taxon>Eukaryota</taxon>
        <taxon>Fungi</taxon>
        <taxon>Dikarya</taxon>
        <taxon>Ascomycota</taxon>
        <taxon>Pezizomycotina</taxon>
        <taxon>Leotiomycetes</taxon>
        <taxon>Erysiphales</taxon>
        <taxon>Erysiphaceae</taxon>
        <taxon>Golovinomyces</taxon>
    </lineage>
</organism>
<name>A0A420IAU1_9PEZI</name>
<dbReference type="Pfam" id="PF16093">
    <property type="entry name" value="PAC4"/>
    <property type="match status" value="1"/>
</dbReference>
<evidence type="ECO:0000313" key="1">
    <source>
        <dbReference type="EMBL" id="RKF71648.1"/>
    </source>
</evidence>
<dbReference type="Proteomes" id="UP000285326">
    <property type="component" value="Unassembled WGS sequence"/>
</dbReference>
<dbReference type="AlphaFoldDB" id="A0A420IAU1"/>